<evidence type="ECO:0000313" key="9">
    <source>
        <dbReference type="Proteomes" id="UP000010880"/>
    </source>
</evidence>
<sequence length="171" mass="18434">MLLVKLFFTFMKIGAFTFGSGYAMLALAEEEVVEVHQWLSAEEFADAVSLSEMTPGPIMINLATFVGTKLKGTFGAIIASLGLIIPPIIALIIITRLYIDYKDNQIVDKIFKGLKPAVIGLIITVVIKLGRSTFVEVKSVLITIMTIISILIGLHPILAVVGAGTLGIIIF</sequence>
<dbReference type="GO" id="GO:0005886">
    <property type="term" value="C:plasma membrane"/>
    <property type="evidence" value="ECO:0007669"/>
    <property type="project" value="UniProtKB-SubCell"/>
</dbReference>
<evidence type="ECO:0000313" key="8">
    <source>
        <dbReference type="EMBL" id="AGB41031.1"/>
    </source>
</evidence>
<keyword evidence="5 7" id="KW-1133">Transmembrane helix</keyword>
<keyword evidence="9" id="KW-1185">Reference proteome</keyword>
<dbReference type="Proteomes" id="UP000010880">
    <property type="component" value="Chromosome"/>
</dbReference>
<feature type="transmembrane region" description="Helical" evidence="7">
    <location>
        <begin position="110"/>
        <end position="129"/>
    </location>
</feature>
<gene>
    <name evidence="8" type="ordered locus">Halha_1074</name>
</gene>
<accession>L0K7N3</accession>
<organism evidence="8 9">
    <name type="scientific">Halobacteroides halobius (strain ATCC 35273 / DSM 5150 / MD-1)</name>
    <dbReference type="NCBI Taxonomy" id="748449"/>
    <lineage>
        <taxon>Bacteria</taxon>
        <taxon>Bacillati</taxon>
        <taxon>Bacillota</taxon>
        <taxon>Clostridia</taxon>
        <taxon>Halanaerobiales</taxon>
        <taxon>Halobacteroidaceae</taxon>
        <taxon>Halobacteroides</taxon>
    </lineage>
</organism>
<evidence type="ECO:0000256" key="7">
    <source>
        <dbReference type="SAM" id="Phobius"/>
    </source>
</evidence>
<dbReference type="HOGENOM" id="CLU_018106_1_2_9"/>
<feature type="transmembrane region" description="Helical" evidence="7">
    <location>
        <begin position="141"/>
        <end position="170"/>
    </location>
</feature>
<dbReference type="eggNOG" id="COG2059">
    <property type="taxonomic scope" value="Bacteria"/>
</dbReference>
<dbReference type="KEGG" id="hhl:Halha_1074"/>
<dbReference type="Pfam" id="PF02417">
    <property type="entry name" value="Chromate_transp"/>
    <property type="match status" value="1"/>
</dbReference>
<dbReference type="STRING" id="748449.Halha_1074"/>
<dbReference type="GO" id="GO:0015109">
    <property type="term" value="F:chromate transmembrane transporter activity"/>
    <property type="evidence" value="ECO:0007669"/>
    <property type="project" value="InterPro"/>
</dbReference>
<protein>
    <submittedName>
        <fullName evidence="8">Chromate transport protein ChrA</fullName>
    </submittedName>
</protein>
<evidence type="ECO:0000256" key="6">
    <source>
        <dbReference type="ARBA" id="ARBA00023136"/>
    </source>
</evidence>
<dbReference type="InterPro" id="IPR003370">
    <property type="entry name" value="Chromate_transpt"/>
</dbReference>
<dbReference type="OrthoDB" id="9788907at2"/>
<reference evidence="9" key="1">
    <citation type="submission" date="2012-02" db="EMBL/GenBank/DDBJ databases">
        <title>The complete genome of Halobacteroides halobius DSM 5150.</title>
        <authorList>
            <person name="Lucas S."/>
            <person name="Copeland A."/>
            <person name="Lapidus A."/>
            <person name="Glavina del Rio T."/>
            <person name="Dalin E."/>
            <person name="Tice H."/>
            <person name="Bruce D."/>
            <person name="Goodwin L."/>
            <person name="Pitluck S."/>
            <person name="Peters L."/>
            <person name="Mikhailova N."/>
            <person name="Gu W."/>
            <person name="Kyrpides N."/>
            <person name="Mavromatis K."/>
            <person name="Ivanova N."/>
            <person name="Brettin T."/>
            <person name="Detter J.C."/>
            <person name="Han C."/>
            <person name="Larimer F."/>
            <person name="Land M."/>
            <person name="Hauser L."/>
            <person name="Markowitz V."/>
            <person name="Cheng J.-F."/>
            <person name="Hugenholtz P."/>
            <person name="Woyke T."/>
            <person name="Wu D."/>
            <person name="Tindall B."/>
            <person name="Pomrenke H."/>
            <person name="Brambilla E."/>
            <person name="Klenk H.-P."/>
            <person name="Eisen J.A."/>
        </authorList>
    </citation>
    <scope>NUCLEOTIDE SEQUENCE [LARGE SCALE GENOMIC DNA]</scope>
    <source>
        <strain evidence="9">ATCC 35273 / DSM 5150 / MD-1</strain>
    </source>
</reference>
<feature type="transmembrane region" description="Helical" evidence="7">
    <location>
        <begin position="74"/>
        <end position="98"/>
    </location>
</feature>
<dbReference type="PANTHER" id="PTHR43663:SF1">
    <property type="entry name" value="CHROMATE TRANSPORTER"/>
    <property type="match status" value="1"/>
</dbReference>
<evidence type="ECO:0000256" key="2">
    <source>
        <dbReference type="ARBA" id="ARBA00005262"/>
    </source>
</evidence>
<name>L0K7N3_HALHC</name>
<dbReference type="RefSeq" id="WP_015326756.1">
    <property type="nucleotide sequence ID" value="NC_019978.1"/>
</dbReference>
<keyword evidence="6 7" id="KW-0472">Membrane</keyword>
<comment type="subcellular location">
    <subcellularLocation>
        <location evidence="1">Cell membrane</location>
        <topology evidence="1">Multi-pass membrane protein</topology>
    </subcellularLocation>
</comment>
<evidence type="ECO:0000256" key="4">
    <source>
        <dbReference type="ARBA" id="ARBA00022692"/>
    </source>
</evidence>
<keyword evidence="4 7" id="KW-0812">Transmembrane</keyword>
<dbReference type="InterPro" id="IPR052518">
    <property type="entry name" value="CHR_Transporter"/>
</dbReference>
<proteinExistence type="inferred from homology"/>
<dbReference type="AlphaFoldDB" id="L0K7N3"/>
<evidence type="ECO:0000256" key="1">
    <source>
        <dbReference type="ARBA" id="ARBA00004651"/>
    </source>
</evidence>
<dbReference type="PANTHER" id="PTHR43663">
    <property type="entry name" value="CHROMATE TRANSPORT PROTEIN-RELATED"/>
    <property type="match status" value="1"/>
</dbReference>
<evidence type="ECO:0000256" key="5">
    <source>
        <dbReference type="ARBA" id="ARBA00022989"/>
    </source>
</evidence>
<keyword evidence="3" id="KW-1003">Cell membrane</keyword>
<evidence type="ECO:0000256" key="3">
    <source>
        <dbReference type="ARBA" id="ARBA00022475"/>
    </source>
</evidence>
<dbReference type="EMBL" id="CP003359">
    <property type="protein sequence ID" value="AGB41031.1"/>
    <property type="molecule type" value="Genomic_DNA"/>
</dbReference>
<comment type="similarity">
    <text evidence="2">Belongs to the chromate ion transporter (CHR) (TC 2.A.51) family.</text>
</comment>